<comment type="caution">
    <text evidence="1">The sequence shown here is derived from an EMBL/GenBank/DDBJ whole genome shotgun (WGS) entry which is preliminary data.</text>
</comment>
<accession>A0A3M8WXS5</accession>
<reference evidence="1 2" key="1">
    <citation type="submission" date="2018-11" db="EMBL/GenBank/DDBJ databases">
        <title>The Potential of Streptomyces as Biocontrol Agents against the Tomato grey mould, Botrytis cinerea (Gray mold) Frontiers in Microbiology.</title>
        <authorList>
            <person name="Li D."/>
        </authorList>
    </citation>
    <scope>NUCLEOTIDE SEQUENCE [LARGE SCALE GENOMIC DNA]</scope>
    <source>
        <strain evidence="1 2">NEAU-LD23</strain>
    </source>
</reference>
<keyword evidence="2" id="KW-1185">Reference proteome</keyword>
<evidence type="ECO:0000313" key="1">
    <source>
        <dbReference type="EMBL" id="RNG34204.1"/>
    </source>
</evidence>
<organism evidence="1 2">
    <name type="scientific">Streptomyces botrytidirepellens</name>
    <dbReference type="NCBI Taxonomy" id="2486417"/>
    <lineage>
        <taxon>Bacteria</taxon>
        <taxon>Bacillati</taxon>
        <taxon>Actinomycetota</taxon>
        <taxon>Actinomycetes</taxon>
        <taxon>Kitasatosporales</taxon>
        <taxon>Streptomycetaceae</taxon>
        <taxon>Streptomyces</taxon>
    </lineage>
</organism>
<dbReference type="AlphaFoldDB" id="A0A3M8WXS5"/>
<gene>
    <name evidence="1" type="ORF">EEJ42_06100</name>
</gene>
<proteinExistence type="predicted"/>
<evidence type="ECO:0000313" key="2">
    <source>
        <dbReference type="Proteomes" id="UP000275401"/>
    </source>
</evidence>
<protein>
    <submittedName>
        <fullName evidence="1">Uncharacterized protein</fullName>
    </submittedName>
</protein>
<dbReference type="EMBL" id="RIBZ01000084">
    <property type="protein sequence ID" value="RNG34204.1"/>
    <property type="molecule type" value="Genomic_DNA"/>
</dbReference>
<sequence>MTTSGSLLARLKGDREAAILACHPFEFDTDFDTITHIEPVWLASGAPLEPIAKDHGGGTYFLCGEGDGEDRPVVHADSEGHSGVMGATLRDALLLMIALPCAGEALYRERQGRTMDEQALEALRADEEAELSEDYELDVPAMRVELLERLGLAPLPPLTELLERERAAQALEPQHALVNEDGNIYRRGHEDD</sequence>
<name>A0A3M8WXS5_9ACTN</name>
<dbReference type="Proteomes" id="UP000275401">
    <property type="component" value="Unassembled WGS sequence"/>
</dbReference>
<dbReference type="RefSeq" id="WP_123098947.1">
    <property type="nucleotide sequence ID" value="NZ_RIBZ01000084.1"/>
</dbReference>